<evidence type="ECO:0000313" key="2">
    <source>
        <dbReference type="EMBL" id="TCT13452.1"/>
    </source>
</evidence>
<feature type="transmembrane region" description="Helical" evidence="1">
    <location>
        <begin position="142"/>
        <end position="165"/>
    </location>
</feature>
<comment type="caution">
    <text evidence="2">The sequence shown here is derived from an EMBL/GenBank/DDBJ whole genome shotgun (WGS) entry which is preliminary data.</text>
</comment>
<keyword evidence="1" id="KW-1133">Transmembrane helix</keyword>
<feature type="transmembrane region" description="Helical" evidence="1">
    <location>
        <begin position="227"/>
        <end position="245"/>
    </location>
</feature>
<feature type="transmembrane region" description="Helical" evidence="1">
    <location>
        <begin position="74"/>
        <end position="93"/>
    </location>
</feature>
<sequence>MPPLKVEDAEHAPLAAPTPRPRADRAAAICLTVATLLVLADVIGGLPVAALAAVPVLCVYFALCWPRLMVNAKVLFGICLAVATWAWIADRAWEIYSGAASRTAYLPALIAMLSLLRAAASASQSIAIAGRHLVNQPPSRRYVALSFGGNAFGVLFNIGGLALLIDMTKRANTLEAAGGDARIVHWRERRMTSAVLRGFAAVIFWSPLGISLNLLLTLLPDVRWADILPIGLACAVGFIALGWLFDQLQRPPAPRPTTRPREPGGWRALAIVVGHVVLLAAITWAAELATGRPFQTVLLVIVPVYSVLWAIGSHLAQKHPAPVTASASVIRREGIARYPDYANELAVFAASGFLGVSMVALVPREATQAVLATLALPPGVFASLLSLIVVGLAFLGLDPLVTSAILAGAAANIHIPGLPSEAILFAIATGWACTVLTSPMNTSLVMTASMIGRSSFEVGVRWNGAFAATVMIIMTALLVGLLPG</sequence>
<keyword evidence="1" id="KW-0472">Membrane</keyword>
<proteinExistence type="predicted"/>
<name>A0A4R3MIJ9_9HYPH</name>
<feature type="transmembrane region" description="Helical" evidence="1">
    <location>
        <begin position="266"/>
        <end position="286"/>
    </location>
</feature>
<feature type="transmembrane region" description="Helical" evidence="1">
    <location>
        <begin position="341"/>
        <end position="361"/>
    </location>
</feature>
<gene>
    <name evidence="2" type="ORF">EDC22_101319</name>
</gene>
<dbReference type="AlphaFoldDB" id="A0A4R3MIJ9"/>
<dbReference type="OrthoDB" id="7832851at2"/>
<feature type="transmembrane region" description="Helical" evidence="1">
    <location>
        <begin position="381"/>
        <end position="410"/>
    </location>
</feature>
<feature type="transmembrane region" description="Helical" evidence="1">
    <location>
        <begin position="292"/>
        <end position="311"/>
    </location>
</feature>
<evidence type="ECO:0000313" key="3">
    <source>
        <dbReference type="Proteomes" id="UP000295678"/>
    </source>
</evidence>
<keyword evidence="1" id="KW-0812">Transmembrane</keyword>
<reference evidence="2 3" key="1">
    <citation type="submission" date="2019-03" db="EMBL/GenBank/DDBJ databases">
        <title>Genomic Encyclopedia of Type Strains, Phase IV (KMG-IV): sequencing the most valuable type-strain genomes for metagenomic binning, comparative biology and taxonomic classification.</title>
        <authorList>
            <person name="Goeker M."/>
        </authorList>
    </citation>
    <scope>NUCLEOTIDE SEQUENCE [LARGE SCALE GENOMIC DNA]</scope>
    <source>
        <strain evidence="2 3">DSM 19345</strain>
    </source>
</reference>
<dbReference type="Proteomes" id="UP000295678">
    <property type="component" value="Unassembled WGS sequence"/>
</dbReference>
<organism evidence="2 3">
    <name type="scientific">Tepidamorphus gemmatus</name>
    <dbReference type="NCBI Taxonomy" id="747076"/>
    <lineage>
        <taxon>Bacteria</taxon>
        <taxon>Pseudomonadati</taxon>
        <taxon>Pseudomonadota</taxon>
        <taxon>Alphaproteobacteria</taxon>
        <taxon>Hyphomicrobiales</taxon>
        <taxon>Tepidamorphaceae</taxon>
        <taxon>Tepidamorphus</taxon>
    </lineage>
</organism>
<feature type="transmembrane region" description="Helical" evidence="1">
    <location>
        <begin position="29"/>
        <end position="62"/>
    </location>
</feature>
<dbReference type="EMBL" id="SMAK01000001">
    <property type="protein sequence ID" value="TCT13452.1"/>
    <property type="molecule type" value="Genomic_DNA"/>
</dbReference>
<keyword evidence="3" id="KW-1185">Reference proteome</keyword>
<evidence type="ECO:0000256" key="1">
    <source>
        <dbReference type="SAM" id="Phobius"/>
    </source>
</evidence>
<dbReference type="RefSeq" id="WP_132804841.1">
    <property type="nucleotide sequence ID" value="NZ_SMAK01000001.1"/>
</dbReference>
<feature type="transmembrane region" description="Helical" evidence="1">
    <location>
        <begin position="194"/>
        <end position="215"/>
    </location>
</feature>
<feature type="transmembrane region" description="Helical" evidence="1">
    <location>
        <begin position="422"/>
        <end position="440"/>
    </location>
</feature>
<feature type="transmembrane region" description="Helical" evidence="1">
    <location>
        <begin position="460"/>
        <end position="482"/>
    </location>
</feature>
<protein>
    <submittedName>
        <fullName evidence="2">Uncharacterized protein</fullName>
    </submittedName>
</protein>
<accession>A0A4R3MIJ9</accession>